<feature type="transmembrane region" description="Helical" evidence="8">
    <location>
        <begin position="245"/>
        <end position="265"/>
    </location>
</feature>
<evidence type="ECO:0000256" key="4">
    <source>
        <dbReference type="ARBA" id="ARBA00022692"/>
    </source>
</evidence>
<evidence type="ECO:0000256" key="1">
    <source>
        <dbReference type="ARBA" id="ARBA00004651"/>
    </source>
</evidence>
<feature type="transmembrane region" description="Helical" evidence="8">
    <location>
        <begin position="302"/>
        <end position="324"/>
    </location>
</feature>
<dbReference type="RefSeq" id="WP_048080837.1">
    <property type="nucleotide sequence ID" value="NZ_JAPVER010000020.1"/>
</dbReference>
<gene>
    <name evidence="11" type="ORF">O3H35_15635</name>
    <name evidence="10" type="ORF">O3H54_12860</name>
</gene>
<keyword evidence="4 8" id="KW-0812">Transmembrane</keyword>
<feature type="transmembrane region" description="Helical" evidence="8">
    <location>
        <begin position="116"/>
        <end position="137"/>
    </location>
</feature>
<keyword evidence="3" id="KW-0050">Antiport</keyword>
<dbReference type="InterPro" id="IPR006153">
    <property type="entry name" value="Cation/H_exchanger_TM"/>
</dbReference>
<keyword evidence="6" id="KW-0406">Ion transport</keyword>
<comment type="subcellular location">
    <subcellularLocation>
        <location evidence="1">Cell membrane</location>
        <topology evidence="1">Multi-pass membrane protein</topology>
    </subcellularLocation>
</comment>
<evidence type="ECO:0000313" key="12">
    <source>
        <dbReference type="Proteomes" id="UP001068021"/>
    </source>
</evidence>
<evidence type="ECO:0000256" key="6">
    <source>
        <dbReference type="ARBA" id="ARBA00023065"/>
    </source>
</evidence>
<evidence type="ECO:0000256" key="3">
    <source>
        <dbReference type="ARBA" id="ARBA00022449"/>
    </source>
</evidence>
<dbReference type="AlphaFoldDB" id="A0A9E5A0U3"/>
<evidence type="ECO:0000259" key="9">
    <source>
        <dbReference type="Pfam" id="PF00999"/>
    </source>
</evidence>
<dbReference type="Pfam" id="PF00999">
    <property type="entry name" value="Na_H_Exchanger"/>
    <property type="match status" value="1"/>
</dbReference>
<dbReference type="GO" id="GO:0015297">
    <property type="term" value="F:antiporter activity"/>
    <property type="evidence" value="ECO:0007669"/>
    <property type="project" value="UniProtKB-KW"/>
</dbReference>
<feature type="domain" description="Cation/H+ exchanger transmembrane" evidence="9">
    <location>
        <begin position="13"/>
        <end position="387"/>
    </location>
</feature>
<feature type="transmembrane region" description="Helical" evidence="8">
    <location>
        <begin position="164"/>
        <end position="185"/>
    </location>
</feature>
<evidence type="ECO:0000256" key="8">
    <source>
        <dbReference type="SAM" id="Phobius"/>
    </source>
</evidence>
<comment type="caution">
    <text evidence="10">The sequence shown here is derived from an EMBL/GenBank/DDBJ whole genome shotgun (WGS) entry which is preliminary data.</text>
</comment>
<dbReference type="GO" id="GO:1902600">
    <property type="term" value="P:proton transmembrane transport"/>
    <property type="evidence" value="ECO:0007669"/>
    <property type="project" value="InterPro"/>
</dbReference>
<name>A0A9E5A0U3_9EURY</name>
<feature type="transmembrane region" description="Helical" evidence="8">
    <location>
        <begin position="29"/>
        <end position="47"/>
    </location>
</feature>
<dbReference type="Proteomes" id="UP001068021">
    <property type="component" value="Unassembled WGS sequence"/>
</dbReference>
<feature type="transmembrane region" description="Helical" evidence="8">
    <location>
        <begin position="191"/>
        <end position="211"/>
    </location>
</feature>
<evidence type="ECO:0000256" key="2">
    <source>
        <dbReference type="ARBA" id="ARBA00022448"/>
    </source>
</evidence>
<dbReference type="Proteomes" id="UP001074446">
    <property type="component" value="Unassembled WGS sequence"/>
</dbReference>
<feature type="transmembrane region" description="Helical" evidence="8">
    <location>
        <begin position="6"/>
        <end position="22"/>
    </location>
</feature>
<reference evidence="10" key="1">
    <citation type="submission" date="2022-12" db="EMBL/GenBank/DDBJ databases">
        <title>Reclassification of two methanogenic archaea species isolated from the Kolyma lowland permafrost.</title>
        <authorList>
            <person name="Trubitsyn V.E."/>
            <person name="Rivkina E.M."/>
            <person name="Shcherbakova V.A."/>
        </authorList>
    </citation>
    <scope>NUCLEOTIDE SEQUENCE</scope>
    <source>
        <strain evidence="10">M2</strain>
        <strain evidence="11">MK4</strain>
    </source>
</reference>
<feature type="transmembrane region" description="Helical" evidence="8">
    <location>
        <begin position="53"/>
        <end position="71"/>
    </location>
</feature>
<evidence type="ECO:0000313" key="11">
    <source>
        <dbReference type="EMBL" id="MCZ3374079.1"/>
    </source>
</evidence>
<feature type="transmembrane region" description="Helical" evidence="8">
    <location>
        <begin position="365"/>
        <end position="384"/>
    </location>
</feature>
<keyword evidence="2" id="KW-0813">Transport</keyword>
<feature type="transmembrane region" description="Helical" evidence="8">
    <location>
        <begin position="91"/>
        <end position="110"/>
    </location>
</feature>
<evidence type="ECO:0000313" key="10">
    <source>
        <dbReference type="EMBL" id="MCZ3366774.1"/>
    </source>
</evidence>
<proteinExistence type="predicted"/>
<feature type="transmembrane region" description="Helical" evidence="8">
    <location>
        <begin position="223"/>
        <end position="239"/>
    </location>
</feature>
<dbReference type="GO" id="GO:0005886">
    <property type="term" value="C:plasma membrane"/>
    <property type="evidence" value="ECO:0007669"/>
    <property type="project" value="UniProtKB-SubCell"/>
</dbReference>
<evidence type="ECO:0000256" key="5">
    <source>
        <dbReference type="ARBA" id="ARBA00022989"/>
    </source>
</evidence>
<keyword evidence="7 8" id="KW-0472">Membrane</keyword>
<keyword evidence="12" id="KW-1185">Reference proteome</keyword>
<dbReference type="EMBL" id="JAPVES010000030">
    <property type="protein sequence ID" value="MCZ3374079.1"/>
    <property type="molecule type" value="Genomic_DNA"/>
</dbReference>
<evidence type="ECO:0000256" key="7">
    <source>
        <dbReference type="ARBA" id="ARBA00023136"/>
    </source>
</evidence>
<accession>A0A9E5A0U3</accession>
<keyword evidence="5 8" id="KW-1133">Transmembrane helix</keyword>
<dbReference type="EMBL" id="JAPVER010000020">
    <property type="protein sequence ID" value="MCZ3366774.1"/>
    <property type="molecule type" value="Genomic_DNA"/>
</dbReference>
<organism evidence="10 12">
    <name type="scientific">Methanobacterium veterum</name>
    <dbReference type="NCBI Taxonomy" id="408577"/>
    <lineage>
        <taxon>Archaea</taxon>
        <taxon>Methanobacteriati</taxon>
        <taxon>Methanobacteriota</taxon>
        <taxon>Methanomada group</taxon>
        <taxon>Methanobacteria</taxon>
        <taxon>Methanobacteriales</taxon>
        <taxon>Methanobacteriaceae</taxon>
        <taxon>Methanobacterium</taxon>
    </lineage>
</organism>
<sequence>MFEIIFFFIMLMVVAIFSRLIGKLPVSFQMIFIVAGMFTGWLVTGYVDITKPPYSTIIFLIAEIALVLVLFSDASRVGLKALDNNLSTRLLTIGLPITIILGVVIATLLFPDVPWWVAGIIGAALAPTDAALGQIVVQNKKVPERIRKTIEVESGLNDGGSVPFLLVFIAIGLAAETFRPIGYFIQVALEQIGFGIIVGLIVGIGGGWLVLKARDKEWITPNFQRIAFLAMAILTFLIADQLGGSGFIAAFIGGLALGYVVKDAGKILIDFSETEGQLLNLTVFFLLGIAVLPLLLNVTWQIILYSILSLTIIRMLPVAVSLIGTKLDIDTLLFIGWFGPRGLASIVLALLALEELKVFPGDSTFISVVFITVLISVFAHGFTASPLSTIYSRKINHEEVEIETNDEKESLPPKSG</sequence>
<dbReference type="PANTHER" id="PTHR32507">
    <property type="entry name" value="NA(+)/H(+) ANTIPORTER 1"/>
    <property type="match status" value="1"/>
</dbReference>
<feature type="transmembrane region" description="Helical" evidence="8">
    <location>
        <begin position="277"/>
        <end position="296"/>
    </location>
</feature>
<protein>
    <submittedName>
        <fullName evidence="10">Cation:proton antiporter</fullName>
    </submittedName>
</protein>
<feature type="transmembrane region" description="Helical" evidence="8">
    <location>
        <begin position="331"/>
        <end position="353"/>
    </location>
</feature>
<dbReference type="PANTHER" id="PTHR32507:SF8">
    <property type="entry name" value="CNH1P"/>
    <property type="match status" value="1"/>
</dbReference>